<comment type="cofactor">
    <cofactor evidence="1">
        <name>Mg(2+)</name>
        <dbReference type="ChEBI" id="CHEBI:18420"/>
    </cofactor>
</comment>
<accession>C8S318</accession>
<gene>
    <name evidence="4" type="ORF">Rsw2DRAFT_2446</name>
</gene>
<dbReference type="AlphaFoldDB" id="C8S318"/>
<dbReference type="Gene3D" id="3.90.79.10">
    <property type="entry name" value="Nucleoside Triphosphate Pyrophosphohydrolase"/>
    <property type="match status" value="1"/>
</dbReference>
<reference evidence="4 5" key="1">
    <citation type="submission" date="2009-08" db="EMBL/GenBank/DDBJ databases">
        <title>The draft genome of Rhodobacter sp. SW2.</title>
        <authorList>
            <consortium name="US DOE Joint Genome Institute (JGI-PGF)"/>
            <person name="Lucas S."/>
            <person name="Copeland A."/>
            <person name="Lapidus A."/>
            <person name="Glavina del Rio T."/>
            <person name="Tice H."/>
            <person name="Bruce D."/>
            <person name="Goodwin L."/>
            <person name="Pitluck S."/>
            <person name="Larimer F."/>
            <person name="Land M.L."/>
            <person name="Hauser L."/>
            <person name="Emerson D."/>
        </authorList>
    </citation>
    <scope>NUCLEOTIDE SEQUENCE [LARGE SCALE GENOMIC DNA]</scope>
    <source>
        <strain evidence="4 5">SW2</strain>
    </source>
</reference>
<dbReference type="Pfam" id="PF00293">
    <property type="entry name" value="NUDIX"/>
    <property type="match status" value="1"/>
</dbReference>
<dbReference type="OrthoDB" id="9761969at2"/>
<feature type="domain" description="Nudix hydrolase" evidence="3">
    <location>
        <begin position="5"/>
        <end position="136"/>
    </location>
</feature>
<dbReference type="STRING" id="371731.Rsw2DRAFT_2446"/>
<evidence type="ECO:0000256" key="2">
    <source>
        <dbReference type="ARBA" id="ARBA00022801"/>
    </source>
</evidence>
<keyword evidence="2 4" id="KW-0378">Hydrolase</keyword>
<protein>
    <submittedName>
        <fullName evidence="4">NUDIX hydrolase</fullName>
    </submittedName>
</protein>
<dbReference type="Proteomes" id="UP000010121">
    <property type="component" value="Unassembled WGS sequence"/>
</dbReference>
<proteinExistence type="predicted"/>
<dbReference type="PANTHER" id="PTHR43046">
    <property type="entry name" value="GDP-MANNOSE MANNOSYL HYDROLASE"/>
    <property type="match status" value="1"/>
</dbReference>
<evidence type="ECO:0000313" key="5">
    <source>
        <dbReference type="Proteomes" id="UP000010121"/>
    </source>
</evidence>
<dbReference type="InterPro" id="IPR015797">
    <property type="entry name" value="NUDIX_hydrolase-like_dom_sf"/>
</dbReference>
<dbReference type="eggNOG" id="COG1051">
    <property type="taxonomic scope" value="Bacteria"/>
</dbReference>
<dbReference type="SUPFAM" id="SSF55811">
    <property type="entry name" value="Nudix"/>
    <property type="match status" value="1"/>
</dbReference>
<dbReference type="GO" id="GO:0016787">
    <property type="term" value="F:hydrolase activity"/>
    <property type="evidence" value="ECO:0007669"/>
    <property type="project" value="UniProtKB-KW"/>
</dbReference>
<evidence type="ECO:0000313" key="4">
    <source>
        <dbReference type="EMBL" id="EEW24658.1"/>
    </source>
</evidence>
<dbReference type="EMBL" id="ACYY01000016">
    <property type="protein sequence ID" value="EEW24658.1"/>
    <property type="molecule type" value="Genomic_DNA"/>
</dbReference>
<dbReference type="CDD" id="cd18880">
    <property type="entry name" value="NUDIX_ADPRase"/>
    <property type="match status" value="1"/>
</dbReference>
<dbReference type="InterPro" id="IPR000086">
    <property type="entry name" value="NUDIX_hydrolase_dom"/>
</dbReference>
<dbReference type="PROSITE" id="PS51462">
    <property type="entry name" value="NUDIX"/>
    <property type="match status" value="1"/>
</dbReference>
<organism evidence="4 5">
    <name type="scientific">Rhodobacter ferrooxidans</name>
    <dbReference type="NCBI Taxonomy" id="371731"/>
    <lineage>
        <taxon>Bacteria</taxon>
        <taxon>Pseudomonadati</taxon>
        <taxon>Pseudomonadota</taxon>
        <taxon>Alphaproteobacteria</taxon>
        <taxon>Rhodobacterales</taxon>
        <taxon>Rhodobacter group</taxon>
        <taxon>Rhodobacter</taxon>
    </lineage>
</organism>
<comment type="caution">
    <text evidence="4">The sequence shown here is derived from an EMBL/GenBank/DDBJ whole genome shotgun (WGS) entry which is preliminary data.</text>
</comment>
<keyword evidence="5" id="KW-1185">Reference proteome</keyword>
<dbReference type="PANTHER" id="PTHR43046:SF14">
    <property type="entry name" value="MUTT_NUDIX FAMILY PROTEIN"/>
    <property type="match status" value="1"/>
</dbReference>
<sequence>MNRPGLRLAARALILQQDRLLVVNAWPGGDCDLWCAPGGGVQVGTSLPDNLIREVFEETGLTVAVGAPALVNEFHDPDSGFHQVEVFFRCTITGGTLSDDWRDPEGIVARRRFVSRSELAGLRHKPDSLAAAAWGAGMLYDPLERLVR</sequence>
<name>C8S318_9RHOB</name>
<evidence type="ECO:0000256" key="1">
    <source>
        <dbReference type="ARBA" id="ARBA00001946"/>
    </source>
</evidence>
<evidence type="ECO:0000259" key="3">
    <source>
        <dbReference type="PROSITE" id="PS51462"/>
    </source>
</evidence>